<dbReference type="PANTHER" id="PTHR43752:SF2">
    <property type="entry name" value="BNR_ASP-BOX REPEAT FAMILY PROTEIN"/>
    <property type="match status" value="1"/>
</dbReference>
<gene>
    <name evidence="2" type="ORF">GD597_05225</name>
</gene>
<evidence type="ECO:0000313" key="3">
    <source>
        <dbReference type="Proteomes" id="UP000598971"/>
    </source>
</evidence>
<organism evidence="2 3">
    <name type="scientific">Limnovirga soli</name>
    <dbReference type="NCBI Taxonomy" id="2656915"/>
    <lineage>
        <taxon>Bacteria</taxon>
        <taxon>Pseudomonadati</taxon>
        <taxon>Bacteroidota</taxon>
        <taxon>Chitinophagia</taxon>
        <taxon>Chitinophagales</taxon>
        <taxon>Chitinophagaceae</taxon>
        <taxon>Limnovirga</taxon>
    </lineage>
</organism>
<feature type="domain" description="Sialidase" evidence="1">
    <location>
        <begin position="43"/>
        <end position="312"/>
    </location>
</feature>
<protein>
    <submittedName>
        <fullName evidence="2">Neuraminidase (Sialidase)</fullName>
    </submittedName>
</protein>
<dbReference type="Proteomes" id="UP000598971">
    <property type="component" value="Unassembled WGS sequence"/>
</dbReference>
<evidence type="ECO:0000313" key="2">
    <source>
        <dbReference type="EMBL" id="NNV54857.1"/>
    </source>
</evidence>
<reference evidence="2" key="1">
    <citation type="submission" date="2019-10" db="EMBL/GenBank/DDBJ databases">
        <title>Draft genome sequence of Panacibacter sp. KCS-6.</title>
        <authorList>
            <person name="Yim K.J."/>
        </authorList>
    </citation>
    <scope>NUCLEOTIDE SEQUENCE</scope>
    <source>
        <strain evidence="2">KCS-6</strain>
    </source>
</reference>
<dbReference type="SUPFAM" id="SSF50939">
    <property type="entry name" value="Sialidases"/>
    <property type="match status" value="1"/>
</dbReference>
<dbReference type="RefSeq" id="WP_171606773.1">
    <property type="nucleotide sequence ID" value="NZ_WHPF01000003.1"/>
</dbReference>
<dbReference type="CDD" id="cd15482">
    <property type="entry name" value="Sialidase_non-viral"/>
    <property type="match status" value="1"/>
</dbReference>
<name>A0A8J8JQL3_9BACT</name>
<dbReference type="InterPro" id="IPR011040">
    <property type="entry name" value="Sialidase"/>
</dbReference>
<proteinExistence type="predicted"/>
<accession>A0A8J8JQL3</accession>
<evidence type="ECO:0000259" key="1">
    <source>
        <dbReference type="Pfam" id="PF13088"/>
    </source>
</evidence>
<dbReference type="EMBL" id="WHPF01000003">
    <property type="protein sequence ID" value="NNV54857.1"/>
    <property type="molecule type" value="Genomic_DNA"/>
</dbReference>
<keyword evidence="3" id="KW-1185">Reference proteome</keyword>
<comment type="caution">
    <text evidence="2">The sequence shown here is derived from an EMBL/GenBank/DDBJ whole genome shotgun (WGS) entry which is preliminary data.</text>
</comment>
<dbReference type="InterPro" id="IPR036278">
    <property type="entry name" value="Sialidase_sf"/>
</dbReference>
<dbReference type="Gene3D" id="2.120.10.10">
    <property type="match status" value="1"/>
</dbReference>
<sequence>MPTDKKDLAKNSGNLPIKEFVFSNNHSFKQCHASSLLHLKNGMFLSAWFGGTEEKNDDVGIWFSRRVNGQWEAPREVAKINNDAHWNPVLFQSPTGKIFLFFKVGKEIDSWETWVQTSTDDGTTWSVANEFVKGDKGGRGPVKDKPIILSDGSWLAGASHEANGYHVFVDRSIDSGKTWTATPYLPIGDTSLLNKELIQPTLWESAPGQIHMLLRSSEGCICRSDSKDYGYTWAPVYKTTLPNPNSGIDLTQLAGNMLVLAYNPDNKNDGDRAPLLLAISYDNGKTWPQQLNIENGKGDDEFSYPAIINFGDTVALTYTWQRKNIAFWMGTKKDIANGHFGKKQ</sequence>
<dbReference type="PANTHER" id="PTHR43752">
    <property type="entry name" value="BNR/ASP-BOX REPEAT FAMILY PROTEIN"/>
    <property type="match status" value="1"/>
</dbReference>
<dbReference type="AlphaFoldDB" id="A0A8J8JQL3"/>
<dbReference type="Pfam" id="PF13088">
    <property type="entry name" value="BNR_2"/>
    <property type="match status" value="1"/>
</dbReference>